<dbReference type="InterPro" id="IPR001937">
    <property type="entry name" value="GalP_UDPtransf1"/>
</dbReference>
<feature type="domain" description="Galactose-1-phosphate uridyl transferase C-terminal" evidence="16">
    <location>
        <begin position="183"/>
        <end position="349"/>
    </location>
</feature>
<keyword evidence="8 14" id="KW-0548">Nucleotidyltransferase</keyword>
<gene>
    <name evidence="17" type="ORF">K0625_09595</name>
</gene>
<evidence type="ECO:0000256" key="9">
    <source>
        <dbReference type="ARBA" id="ARBA00022723"/>
    </source>
</evidence>
<dbReference type="InterPro" id="IPR019779">
    <property type="entry name" value="GalP_UDPtransf1_His-AS"/>
</dbReference>
<dbReference type="InterPro" id="IPR005850">
    <property type="entry name" value="GalP_Utransf_C"/>
</dbReference>
<dbReference type="PROSITE" id="PS00117">
    <property type="entry name" value="GAL_P_UDP_TRANSF_I"/>
    <property type="match status" value="1"/>
</dbReference>
<dbReference type="Proteomes" id="UP001195963">
    <property type="component" value="Unassembled WGS sequence"/>
</dbReference>
<keyword evidence="7 14" id="KW-0808">Transferase</keyword>
<evidence type="ECO:0000256" key="3">
    <source>
        <dbReference type="ARBA" id="ARBA00004947"/>
    </source>
</evidence>
<comment type="similarity">
    <text evidence="4 14">Belongs to the galactose-1-phosphate uridylyltransferase type 1 family.</text>
</comment>
<protein>
    <recommendedName>
        <fullName evidence="6 13">Galactose-1-phosphate uridylyltransferase</fullName>
        <ecNumber evidence="5 13">2.7.7.12</ecNumber>
    </recommendedName>
</protein>
<sequence>MTVDFDPTEHPHRRYNPLIDEWVLVSPHRAKRPWQGQVEALDEEDKPSYDENCFLCSGNTRINGEVNEKYTDTFVFKNDFAALKQDTPELHSDDPLFTMATERGESRVICFSPDHSKTLPQLSVAEITAVVKTWKAQTSDLAKSYQWVQVFENKGAVMGCSNPHPHGQIWAQNHLPTLVQKKQKAFDTYTHNYGTNLLQDYAKREISDEHIQGERVVVSNADWLVVVPYWAAWPFETLLLPRFPVQRMTDLNGQQESSLADILQQITIRYDNLFTTSFPYSMGWHGAPFDGEKHPEWTLHASFFPPLLRSAQVRKFMVGYEMLAEAQRDLTPEQAAQRLRLASNEHYKTAGQFKATT</sequence>
<evidence type="ECO:0000256" key="13">
    <source>
        <dbReference type="NCBIfam" id="TIGR00209"/>
    </source>
</evidence>
<dbReference type="NCBIfam" id="NF008724">
    <property type="entry name" value="PRK11720.1"/>
    <property type="match status" value="1"/>
</dbReference>
<keyword evidence="9 14" id="KW-0479">Metal-binding</keyword>
<evidence type="ECO:0000256" key="6">
    <source>
        <dbReference type="ARBA" id="ARBA00016340"/>
    </source>
</evidence>
<comment type="caution">
    <text evidence="17">The sequence shown here is derived from an EMBL/GenBank/DDBJ whole genome shotgun (WGS) entry which is preliminary data.</text>
</comment>
<evidence type="ECO:0000256" key="10">
    <source>
        <dbReference type="ARBA" id="ARBA00022833"/>
    </source>
</evidence>
<keyword evidence="10" id="KW-0862">Zinc</keyword>
<dbReference type="InterPro" id="IPR036265">
    <property type="entry name" value="HIT-like_sf"/>
</dbReference>
<keyword evidence="18" id="KW-1185">Reference proteome</keyword>
<evidence type="ECO:0000259" key="16">
    <source>
        <dbReference type="Pfam" id="PF02744"/>
    </source>
</evidence>
<evidence type="ECO:0000259" key="15">
    <source>
        <dbReference type="Pfam" id="PF01087"/>
    </source>
</evidence>
<dbReference type="InterPro" id="IPR005849">
    <property type="entry name" value="GalP_Utransf_N"/>
</dbReference>
<dbReference type="Pfam" id="PF02744">
    <property type="entry name" value="GalP_UDP_tr_C"/>
    <property type="match status" value="1"/>
</dbReference>
<dbReference type="NCBIfam" id="TIGR00209">
    <property type="entry name" value="galT_1"/>
    <property type="match status" value="1"/>
</dbReference>
<dbReference type="SUPFAM" id="SSF54197">
    <property type="entry name" value="HIT-like"/>
    <property type="match status" value="2"/>
</dbReference>
<reference evidence="17 18" key="1">
    <citation type="submission" date="2021-07" db="EMBL/GenBank/DDBJ databases">
        <title>Shewanella sp. nov, isolated from SCS.</title>
        <authorList>
            <person name="Cao W.R."/>
        </authorList>
    </citation>
    <scope>NUCLEOTIDE SEQUENCE [LARGE SCALE GENOMIC DNA]</scope>
    <source>
        <strain evidence="17 18">NR704-98</strain>
    </source>
</reference>
<evidence type="ECO:0000256" key="1">
    <source>
        <dbReference type="ARBA" id="ARBA00001107"/>
    </source>
</evidence>
<dbReference type="Pfam" id="PF01087">
    <property type="entry name" value="GalP_UDP_transf"/>
    <property type="match status" value="1"/>
</dbReference>
<evidence type="ECO:0000256" key="12">
    <source>
        <dbReference type="ARBA" id="ARBA00023277"/>
    </source>
</evidence>
<dbReference type="RefSeq" id="WP_220109482.1">
    <property type="nucleotide sequence ID" value="NZ_JAHZST010000005.1"/>
</dbReference>
<evidence type="ECO:0000313" key="17">
    <source>
        <dbReference type="EMBL" id="MBW8183925.1"/>
    </source>
</evidence>
<comment type="pathway">
    <text evidence="3 14">Carbohydrate metabolism; galactose metabolism.</text>
</comment>
<evidence type="ECO:0000256" key="5">
    <source>
        <dbReference type="ARBA" id="ARBA00012384"/>
    </source>
</evidence>
<feature type="domain" description="Galactose-1-phosphate uridyl transferase N-terminal" evidence="15">
    <location>
        <begin position="4"/>
        <end position="176"/>
    </location>
</feature>
<evidence type="ECO:0000256" key="8">
    <source>
        <dbReference type="ARBA" id="ARBA00022695"/>
    </source>
</evidence>
<comment type="catalytic activity">
    <reaction evidence="1 14">
        <text>alpha-D-galactose 1-phosphate + UDP-alpha-D-glucose = alpha-D-glucose 1-phosphate + UDP-alpha-D-galactose</text>
        <dbReference type="Rhea" id="RHEA:13989"/>
        <dbReference type="ChEBI" id="CHEBI:58336"/>
        <dbReference type="ChEBI" id="CHEBI:58601"/>
        <dbReference type="ChEBI" id="CHEBI:58885"/>
        <dbReference type="ChEBI" id="CHEBI:66914"/>
        <dbReference type="EC" id="2.7.7.12"/>
    </reaction>
</comment>
<evidence type="ECO:0000256" key="11">
    <source>
        <dbReference type="ARBA" id="ARBA00023144"/>
    </source>
</evidence>
<keyword evidence="11 14" id="KW-0299">Galactose metabolism</keyword>
<evidence type="ECO:0000256" key="4">
    <source>
        <dbReference type="ARBA" id="ARBA00010951"/>
    </source>
</evidence>
<evidence type="ECO:0000313" key="18">
    <source>
        <dbReference type="Proteomes" id="UP001195963"/>
    </source>
</evidence>
<dbReference type="GO" id="GO:0008108">
    <property type="term" value="F:UDP-glucose:hexose-1-phosphate uridylyltransferase activity"/>
    <property type="evidence" value="ECO:0007669"/>
    <property type="project" value="UniProtKB-EC"/>
</dbReference>
<evidence type="ECO:0000256" key="14">
    <source>
        <dbReference type="RuleBase" id="RU000506"/>
    </source>
</evidence>
<evidence type="ECO:0000256" key="7">
    <source>
        <dbReference type="ARBA" id="ARBA00022679"/>
    </source>
</evidence>
<proteinExistence type="inferred from homology"/>
<dbReference type="CDD" id="cd00608">
    <property type="entry name" value="GalT"/>
    <property type="match status" value="1"/>
</dbReference>
<accession>A0ABS7E305</accession>
<dbReference type="PIRSF" id="PIRSF000808">
    <property type="entry name" value="GalT"/>
    <property type="match status" value="1"/>
</dbReference>
<dbReference type="PANTHER" id="PTHR11943">
    <property type="entry name" value="GALACTOSE-1-PHOSPHATE URIDYLYLTRANSFERASE"/>
    <property type="match status" value="1"/>
</dbReference>
<dbReference type="EC" id="2.7.7.12" evidence="5 13"/>
<dbReference type="Gene3D" id="3.30.428.10">
    <property type="entry name" value="HIT-like"/>
    <property type="match status" value="2"/>
</dbReference>
<dbReference type="EMBL" id="JAHZST010000005">
    <property type="protein sequence ID" value="MBW8183925.1"/>
    <property type="molecule type" value="Genomic_DNA"/>
</dbReference>
<dbReference type="PANTHER" id="PTHR11943:SF1">
    <property type="entry name" value="GALACTOSE-1-PHOSPHATE URIDYLYLTRANSFERASE"/>
    <property type="match status" value="1"/>
</dbReference>
<name>A0ABS7E305_9GAMM</name>
<keyword evidence="12 14" id="KW-0119">Carbohydrate metabolism</keyword>
<organism evidence="17 18">
    <name type="scientific">Shewanella nanhaiensis</name>
    <dbReference type="NCBI Taxonomy" id="2864872"/>
    <lineage>
        <taxon>Bacteria</taxon>
        <taxon>Pseudomonadati</taxon>
        <taxon>Pseudomonadota</taxon>
        <taxon>Gammaproteobacteria</taxon>
        <taxon>Alteromonadales</taxon>
        <taxon>Shewanellaceae</taxon>
        <taxon>Shewanella</taxon>
    </lineage>
</organism>
<evidence type="ECO:0000256" key="2">
    <source>
        <dbReference type="ARBA" id="ARBA00001947"/>
    </source>
</evidence>
<comment type="cofactor">
    <cofactor evidence="2">
        <name>Zn(2+)</name>
        <dbReference type="ChEBI" id="CHEBI:29105"/>
    </cofactor>
</comment>